<evidence type="ECO:0000313" key="6">
    <source>
        <dbReference type="Proteomes" id="UP001215503"/>
    </source>
</evidence>
<dbReference type="InterPro" id="IPR014036">
    <property type="entry name" value="DeoR-like_C"/>
</dbReference>
<comment type="caution">
    <text evidence="5">The sequence shown here is derived from an EMBL/GenBank/DDBJ whole genome shotgun (WGS) entry which is preliminary data.</text>
</comment>
<dbReference type="Gene3D" id="3.40.50.1360">
    <property type="match status" value="1"/>
</dbReference>
<dbReference type="Gene3D" id="1.10.10.10">
    <property type="entry name" value="Winged helix-like DNA-binding domain superfamily/Winged helix DNA-binding domain"/>
    <property type="match status" value="1"/>
</dbReference>
<dbReference type="PROSITE" id="PS51000">
    <property type="entry name" value="HTH_DEOR_2"/>
    <property type="match status" value="1"/>
</dbReference>
<organism evidence="5 6">
    <name type="scientific">Aquibaculum arenosum</name>
    <dbReference type="NCBI Taxonomy" id="3032591"/>
    <lineage>
        <taxon>Bacteria</taxon>
        <taxon>Pseudomonadati</taxon>
        <taxon>Pseudomonadota</taxon>
        <taxon>Alphaproteobacteria</taxon>
        <taxon>Rhodospirillales</taxon>
        <taxon>Rhodovibrionaceae</taxon>
        <taxon>Aquibaculum</taxon>
    </lineage>
</organism>
<keyword evidence="2" id="KW-0805">Transcription regulation</keyword>
<proteinExistence type="predicted"/>
<dbReference type="InterPro" id="IPR037171">
    <property type="entry name" value="NagB/RpiA_transferase-like"/>
</dbReference>
<dbReference type="Proteomes" id="UP001215503">
    <property type="component" value="Unassembled WGS sequence"/>
</dbReference>
<evidence type="ECO:0000256" key="3">
    <source>
        <dbReference type="ARBA" id="ARBA00023163"/>
    </source>
</evidence>
<dbReference type="Pfam" id="PF08220">
    <property type="entry name" value="HTH_DeoR"/>
    <property type="match status" value="1"/>
</dbReference>
<name>A0ABT5YIH7_9PROT</name>
<keyword evidence="6" id="KW-1185">Reference proteome</keyword>
<dbReference type="SUPFAM" id="SSF100950">
    <property type="entry name" value="NagB/RpiA/CoA transferase-like"/>
    <property type="match status" value="1"/>
</dbReference>
<dbReference type="PANTHER" id="PTHR30363">
    <property type="entry name" value="HTH-TYPE TRANSCRIPTIONAL REGULATOR SRLR-RELATED"/>
    <property type="match status" value="1"/>
</dbReference>
<evidence type="ECO:0000259" key="4">
    <source>
        <dbReference type="PROSITE" id="PS51000"/>
    </source>
</evidence>
<dbReference type="InterPro" id="IPR050313">
    <property type="entry name" value="Carb_Metab_HTH_regulators"/>
</dbReference>
<keyword evidence="1" id="KW-0678">Repressor</keyword>
<dbReference type="PRINTS" id="PR00037">
    <property type="entry name" value="HTHLACR"/>
</dbReference>
<dbReference type="InterPro" id="IPR036390">
    <property type="entry name" value="WH_DNA-bd_sf"/>
</dbReference>
<dbReference type="InterPro" id="IPR001034">
    <property type="entry name" value="DeoR_HTH"/>
</dbReference>
<protein>
    <submittedName>
        <fullName evidence="5">DeoR family transcriptional regulator</fullName>
    </submittedName>
</protein>
<evidence type="ECO:0000256" key="1">
    <source>
        <dbReference type="ARBA" id="ARBA00022491"/>
    </source>
</evidence>
<dbReference type="SMART" id="SM01134">
    <property type="entry name" value="DeoRC"/>
    <property type="match status" value="1"/>
</dbReference>
<evidence type="ECO:0000256" key="2">
    <source>
        <dbReference type="ARBA" id="ARBA00023015"/>
    </source>
</evidence>
<dbReference type="Pfam" id="PF00455">
    <property type="entry name" value="DeoRC"/>
    <property type="match status" value="1"/>
</dbReference>
<evidence type="ECO:0000313" key="5">
    <source>
        <dbReference type="EMBL" id="MDF2094740.1"/>
    </source>
</evidence>
<dbReference type="SUPFAM" id="SSF46785">
    <property type="entry name" value="Winged helix' DNA-binding domain"/>
    <property type="match status" value="1"/>
</dbReference>
<keyword evidence="3" id="KW-0804">Transcription</keyword>
<accession>A0ABT5YIH7</accession>
<dbReference type="EMBL" id="JARHUD010000001">
    <property type="protein sequence ID" value="MDF2094740.1"/>
    <property type="molecule type" value="Genomic_DNA"/>
</dbReference>
<sequence>MKQAVSAEGAKNEAVLSPRRRRILELTRQRGFVSIEGLAEHFAVTPQTIRRDINALCSQDMLLRYHGGAGLPSSVENEPYPARRVKQLEEKRLIAELVTEAVPERASLFLNIGTTTEAVARSLVRRDGLRVITNNLNVAATMSENPAIEVIVAGGLVRSRDRGIVGEATIDLIGQFKVDIGIIGISGIDPDGSLLDFDYREVRVAQAIIANSRQVYLVADHSKFGRNALVRLGHLDQIDRLFTDRPPSANMRESLLAAGVKVVYPQERTEAAS</sequence>
<reference evidence="5 6" key="1">
    <citation type="submission" date="2023-03" db="EMBL/GenBank/DDBJ databases">
        <title>Fodinicurvata sp. CAU 1616 isolated from sea sendiment.</title>
        <authorList>
            <person name="Kim W."/>
        </authorList>
    </citation>
    <scope>NUCLEOTIDE SEQUENCE [LARGE SCALE GENOMIC DNA]</scope>
    <source>
        <strain evidence="5 6">CAU 1616</strain>
    </source>
</reference>
<dbReference type="InterPro" id="IPR036388">
    <property type="entry name" value="WH-like_DNA-bd_sf"/>
</dbReference>
<dbReference type="SMART" id="SM00420">
    <property type="entry name" value="HTH_DEOR"/>
    <property type="match status" value="1"/>
</dbReference>
<feature type="domain" description="HTH deoR-type" evidence="4">
    <location>
        <begin position="16"/>
        <end position="71"/>
    </location>
</feature>
<dbReference type="PANTHER" id="PTHR30363:SF4">
    <property type="entry name" value="GLYCEROL-3-PHOSPHATE REGULON REPRESSOR"/>
    <property type="match status" value="1"/>
</dbReference>
<gene>
    <name evidence="5" type="ORF">P2G67_01975</name>
</gene>